<proteinExistence type="predicted"/>
<evidence type="ECO:0000313" key="2">
    <source>
        <dbReference type="Proteomes" id="UP000233332"/>
    </source>
</evidence>
<dbReference type="AlphaFoldDB" id="A0A2N3L394"/>
<evidence type="ECO:0000313" key="1">
    <source>
        <dbReference type="EMBL" id="PKR57207.1"/>
    </source>
</evidence>
<dbReference type="RefSeq" id="WP_101304333.1">
    <property type="nucleotide sequence ID" value="NZ_NXGX01000007.1"/>
</dbReference>
<dbReference type="SUPFAM" id="SSF52317">
    <property type="entry name" value="Class I glutamine amidotransferase-like"/>
    <property type="match status" value="1"/>
</dbReference>
<organism evidence="1 2">
    <name type="scientific">Thalassospira lohafexi</name>
    <dbReference type="NCBI Taxonomy" id="744227"/>
    <lineage>
        <taxon>Bacteria</taxon>
        <taxon>Pseudomonadati</taxon>
        <taxon>Pseudomonadota</taxon>
        <taxon>Alphaproteobacteria</taxon>
        <taxon>Rhodospirillales</taxon>
        <taxon>Thalassospiraceae</taxon>
        <taxon>Thalassospira</taxon>
    </lineage>
</organism>
<gene>
    <name evidence="1" type="ORF">COO92_17745</name>
</gene>
<sequence length="199" mass="22017">MGICLFINPIKGAGDDLPDIGSHAPNTAFVDQYDLDKTDLSQFAALILPAHIDQRFVGTRSDQITTFLDQGGTLVFNGHVAWPMLPELKPFVPLERQSLENLMIYRVNHHPVFDGVDCNDLTFKRGVAGFYARGSNPPPDGAIPLHVLGKEQLVCDWLYERPKGGRILMHSGNDLWMYIGSQNSTSRIVPQLCAWAGGE</sequence>
<dbReference type="Proteomes" id="UP000233332">
    <property type="component" value="Unassembled WGS sequence"/>
</dbReference>
<comment type="caution">
    <text evidence="1">The sequence shown here is derived from an EMBL/GenBank/DDBJ whole genome shotgun (WGS) entry which is preliminary data.</text>
</comment>
<keyword evidence="2" id="KW-1185">Reference proteome</keyword>
<protein>
    <recommendedName>
        <fullName evidence="3">ThuA-like domain-containing protein</fullName>
    </recommendedName>
</protein>
<reference evidence="1 2" key="1">
    <citation type="submission" date="2017-09" db="EMBL/GenBank/DDBJ databases">
        <title>Biodiversity and function of Thalassospira species in the particle-attached aromatic-hydrocarbon-degrading consortia from the surface seawater of the China South Sea.</title>
        <authorList>
            <person name="Dong C."/>
            <person name="Lai Q."/>
            <person name="Shao Z."/>
        </authorList>
    </citation>
    <scope>NUCLEOTIDE SEQUENCE [LARGE SCALE GENOMIC DNA]</scope>
    <source>
        <strain evidence="1 2">139Z-12</strain>
    </source>
</reference>
<accession>A0A2N3L394</accession>
<dbReference type="EMBL" id="NXGX01000007">
    <property type="protein sequence ID" value="PKR57207.1"/>
    <property type="molecule type" value="Genomic_DNA"/>
</dbReference>
<dbReference type="InterPro" id="IPR029062">
    <property type="entry name" value="Class_I_gatase-like"/>
</dbReference>
<name>A0A2N3L394_9PROT</name>
<evidence type="ECO:0008006" key="3">
    <source>
        <dbReference type="Google" id="ProtNLM"/>
    </source>
</evidence>